<keyword evidence="3" id="KW-1185">Reference proteome</keyword>
<gene>
    <name evidence="2" type="ORF">Fmac_013020</name>
</gene>
<evidence type="ECO:0000313" key="2">
    <source>
        <dbReference type="EMBL" id="KAL2338574.1"/>
    </source>
</evidence>
<accession>A0ABD1MS05</accession>
<proteinExistence type="predicted"/>
<dbReference type="EMBL" id="JBGMDY010000004">
    <property type="protein sequence ID" value="KAL2338574.1"/>
    <property type="molecule type" value="Genomic_DNA"/>
</dbReference>
<evidence type="ECO:0000313" key="3">
    <source>
        <dbReference type="Proteomes" id="UP001603857"/>
    </source>
</evidence>
<feature type="region of interest" description="Disordered" evidence="1">
    <location>
        <begin position="1"/>
        <end position="50"/>
    </location>
</feature>
<evidence type="ECO:0000256" key="1">
    <source>
        <dbReference type="SAM" id="MobiDB-lite"/>
    </source>
</evidence>
<organism evidence="2 3">
    <name type="scientific">Flemingia macrophylla</name>
    <dbReference type="NCBI Taxonomy" id="520843"/>
    <lineage>
        <taxon>Eukaryota</taxon>
        <taxon>Viridiplantae</taxon>
        <taxon>Streptophyta</taxon>
        <taxon>Embryophyta</taxon>
        <taxon>Tracheophyta</taxon>
        <taxon>Spermatophyta</taxon>
        <taxon>Magnoliopsida</taxon>
        <taxon>eudicotyledons</taxon>
        <taxon>Gunneridae</taxon>
        <taxon>Pentapetalae</taxon>
        <taxon>rosids</taxon>
        <taxon>fabids</taxon>
        <taxon>Fabales</taxon>
        <taxon>Fabaceae</taxon>
        <taxon>Papilionoideae</taxon>
        <taxon>50 kb inversion clade</taxon>
        <taxon>NPAAA clade</taxon>
        <taxon>indigoferoid/millettioid clade</taxon>
        <taxon>Phaseoleae</taxon>
        <taxon>Flemingia</taxon>
    </lineage>
</organism>
<sequence>MEKVTRMMEESFYGKKRKSPSFAPLCTPSPNILQTKTNLSLPKKKLNKKK</sequence>
<comment type="caution">
    <text evidence="2">The sequence shown here is derived from an EMBL/GenBank/DDBJ whole genome shotgun (WGS) entry which is preliminary data.</text>
</comment>
<dbReference type="AlphaFoldDB" id="A0ABD1MS05"/>
<dbReference type="Proteomes" id="UP001603857">
    <property type="component" value="Unassembled WGS sequence"/>
</dbReference>
<protein>
    <submittedName>
        <fullName evidence="2">Uncharacterized protein</fullName>
    </submittedName>
</protein>
<reference evidence="2 3" key="1">
    <citation type="submission" date="2024-08" db="EMBL/GenBank/DDBJ databases">
        <title>Insights into the chromosomal genome structure of Flemingia macrophylla.</title>
        <authorList>
            <person name="Ding Y."/>
            <person name="Zhao Y."/>
            <person name="Bi W."/>
            <person name="Wu M."/>
            <person name="Zhao G."/>
            <person name="Gong Y."/>
            <person name="Li W."/>
            <person name="Zhang P."/>
        </authorList>
    </citation>
    <scope>NUCLEOTIDE SEQUENCE [LARGE SCALE GENOMIC DNA]</scope>
    <source>
        <strain evidence="2">DYQJB</strain>
        <tissue evidence="2">Leaf</tissue>
    </source>
</reference>
<name>A0ABD1MS05_9FABA</name>
<feature type="compositionally biased region" description="Basic and acidic residues" evidence="1">
    <location>
        <begin position="1"/>
        <end position="13"/>
    </location>
</feature>